<evidence type="ECO:0000256" key="1">
    <source>
        <dbReference type="SAM" id="Phobius"/>
    </source>
</evidence>
<proteinExistence type="predicted"/>
<feature type="transmembrane region" description="Helical" evidence="1">
    <location>
        <begin position="270"/>
        <end position="286"/>
    </location>
</feature>
<comment type="caution">
    <text evidence="2">The sequence shown here is derived from an EMBL/GenBank/DDBJ whole genome shotgun (WGS) entry which is preliminary data.</text>
</comment>
<dbReference type="EMBL" id="QYRP01000002">
    <property type="protein sequence ID" value="RJS44848.1"/>
    <property type="molecule type" value="Genomic_DNA"/>
</dbReference>
<sequence>MRRGAPAAALIALIALAIRIAIHGLTNDDTFFHLRIGDEFLRGRWDLDEPGSLTSYGTRDWVPTQWLSEVVMAGAEDLAGTGGIVWLFGTIFVAYALTLYAVARISAPPIVAILVAGAAFVGSGGGLSARPQVMSYLFAALVTAAWLGTMRDGRVRWWIIPLTWLWAMLHGMWPVAIVISAVGAVGVVADRRPERGQALRILSLPLLALVAAFLTPLGPRLVVEILTVTSRGKYFFEWGPTDFHAFQPAVLVLLLAISLIAMLRAGPARWTHLLLLLLAGAWALYALRTIPLAAAIAAPCAALALGELAPKGPRIDRRGALTLVALGAAASAVLAFLSSGAHTVGPDRPDWADAELDKLPAATGVLNAWDWGGYLAWRHPDLDFVVSGYGDVFTTGELDRNVALTEAHHGWLDDLEGLHVEVALLAPDSDLAYGLEHTAGWTVVRSSDEMVLLHAPE</sequence>
<evidence type="ECO:0000313" key="2">
    <source>
        <dbReference type="EMBL" id="RJS44848.1"/>
    </source>
</evidence>
<feature type="transmembrane region" description="Helical" evidence="1">
    <location>
        <begin position="164"/>
        <end position="189"/>
    </location>
</feature>
<evidence type="ECO:0000313" key="3">
    <source>
        <dbReference type="Proteomes" id="UP000276542"/>
    </source>
</evidence>
<dbReference type="Proteomes" id="UP000276542">
    <property type="component" value="Unassembled WGS sequence"/>
</dbReference>
<feature type="transmembrane region" description="Helical" evidence="1">
    <location>
        <begin position="201"/>
        <end position="223"/>
    </location>
</feature>
<dbReference type="AlphaFoldDB" id="A0A3A5H4N6"/>
<protein>
    <recommendedName>
        <fullName evidence="4">Glycosyltransferase RgtA/B/C/D-like domain-containing protein</fullName>
    </recommendedName>
</protein>
<keyword evidence="1" id="KW-1133">Transmembrane helix</keyword>
<reference evidence="3" key="1">
    <citation type="submission" date="2018-09" db="EMBL/GenBank/DDBJ databases">
        <authorList>
            <person name="Zhu H."/>
        </authorList>
    </citation>
    <scope>NUCLEOTIDE SEQUENCE [LARGE SCALE GENOMIC DNA]</scope>
    <source>
        <strain evidence="3">K1W22B-1</strain>
    </source>
</reference>
<keyword evidence="3" id="KW-1185">Reference proteome</keyword>
<gene>
    <name evidence="2" type="ORF">D4739_00375</name>
</gene>
<accession>A0A3A5H4N6</accession>
<evidence type="ECO:0008006" key="4">
    <source>
        <dbReference type="Google" id="ProtNLM"/>
    </source>
</evidence>
<keyword evidence="1" id="KW-0472">Membrane</keyword>
<feature type="transmembrane region" description="Helical" evidence="1">
    <location>
        <begin position="321"/>
        <end position="341"/>
    </location>
</feature>
<feature type="transmembrane region" description="Helical" evidence="1">
    <location>
        <begin position="243"/>
        <end position="263"/>
    </location>
</feature>
<keyword evidence="1" id="KW-0812">Transmembrane</keyword>
<feature type="transmembrane region" description="Helical" evidence="1">
    <location>
        <begin position="84"/>
        <end position="103"/>
    </location>
</feature>
<organism evidence="2 3">
    <name type="scientific">Nocardioides cavernaquae</name>
    <dbReference type="NCBI Taxonomy" id="2321396"/>
    <lineage>
        <taxon>Bacteria</taxon>
        <taxon>Bacillati</taxon>
        <taxon>Actinomycetota</taxon>
        <taxon>Actinomycetes</taxon>
        <taxon>Propionibacteriales</taxon>
        <taxon>Nocardioidaceae</taxon>
        <taxon>Nocardioides</taxon>
    </lineage>
</organism>
<feature type="transmembrane region" description="Helical" evidence="1">
    <location>
        <begin position="110"/>
        <end position="129"/>
    </location>
</feature>
<name>A0A3A5H4N6_9ACTN</name>